<gene>
    <name evidence="1" type="ORF">A9Q93_08880</name>
</gene>
<evidence type="ECO:0000313" key="1">
    <source>
        <dbReference type="EMBL" id="OUS13888.1"/>
    </source>
</evidence>
<sequence length="247" mass="28242">MLDYWNETSATFINCDKSGDKINCLQEGIGNLIAYAINEQHKKNNFEIKKIVIKINIRVDENGESTILNLETENKNVQIIAQKVLDSLPLFKPPYSISKFRSVTASYAFYTSLEKNKKINLYELNKFDKKSNAEKLPYPLDIKIVHIKYPSCETSSEKEYKECFEQKISELIIQSLDKDFISANKGENASANLTFDKKGKLATLIVTSKNIELKNKLDVILEKIPKVEPATYNDEKIQSNYSIPITL</sequence>
<protein>
    <recommendedName>
        <fullName evidence="3">TonB C-terminal domain-containing protein</fullName>
    </recommendedName>
</protein>
<name>A0A1Z8AUK8_9FLAO</name>
<reference evidence="2" key="1">
    <citation type="journal article" date="2017" name="Proc. Natl. Acad. Sci. U.S.A.">
        <title>Simulation of Deepwater Horizon oil plume reveals substrate specialization within a complex community of hydrocarbon-degraders.</title>
        <authorList>
            <person name="Hu P."/>
            <person name="Dubinsky E.A."/>
            <person name="Probst A.J."/>
            <person name="Wang J."/>
            <person name="Sieber C.M.K."/>
            <person name="Tom L.M."/>
            <person name="Gardinali P."/>
            <person name="Banfield J.F."/>
            <person name="Atlas R.M."/>
            <person name="Andersen G.L."/>
        </authorList>
    </citation>
    <scope>NUCLEOTIDE SEQUENCE [LARGE SCALE GENOMIC DNA]</scope>
</reference>
<dbReference type="AlphaFoldDB" id="A0A1Z8AUK8"/>
<accession>A0A1Z8AUK8</accession>
<dbReference type="Proteomes" id="UP000196102">
    <property type="component" value="Unassembled WGS sequence"/>
</dbReference>
<evidence type="ECO:0000313" key="2">
    <source>
        <dbReference type="Proteomes" id="UP000196102"/>
    </source>
</evidence>
<dbReference type="EMBL" id="MAAX01000132">
    <property type="protein sequence ID" value="OUS13888.1"/>
    <property type="molecule type" value="Genomic_DNA"/>
</dbReference>
<comment type="caution">
    <text evidence="1">The sequence shown here is derived from an EMBL/GenBank/DDBJ whole genome shotgun (WGS) entry which is preliminary data.</text>
</comment>
<organism evidence="1 2">
    <name type="scientific">Nonlabens dokdonensis</name>
    <dbReference type="NCBI Taxonomy" id="328515"/>
    <lineage>
        <taxon>Bacteria</taxon>
        <taxon>Pseudomonadati</taxon>
        <taxon>Bacteroidota</taxon>
        <taxon>Flavobacteriia</taxon>
        <taxon>Flavobacteriales</taxon>
        <taxon>Flavobacteriaceae</taxon>
        <taxon>Nonlabens</taxon>
    </lineage>
</organism>
<evidence type="ECO:0008006" key="3">
    <source>
        <dbReference type="Google" id="ProtNLM"/>
    </source>
</evidence>
<proteinExistence type="predicted"/>